<dbReference type="AlphaFoldDB" id="R7UJT1"/>
<proteinExistence type="predicted"/>
<name>R7UJT1_CAPTE</name>
<dbReference type="InterPro" id="IPR027267">
    <property type="entry name" value="AH/BAR_dom_sf"/>
</dbReference>
<reference evidence="3" key="1">
    <citation type="submission" date="2012-12" db="EMBL/GenBank/DDBJ databases">
        <authorList>
            <person name="Hellsten U."/>
            <person name="Grimwood J."/>
            <person name="Chapman J.A."/>
            <person name="Shapiro H."/>
            <person name="Aerts A."/>
            <person name="Otillar R.P."/>
            <person name="Terry A.Y."/>
            <person name="Boore J.L."/>
            <person name="Simakov O."/>
            <person name="Marletaz F."/>
            <person name="Cho S.-J."/>
            <person name="Edsinger-Gonzales E."/>
            <person name="Havlak P."/>
            <person name="Kuo D.-H."/>
            <person name="Larsson T."/>
            <person name="Lv J."/>
            <person name="Arendt D."/>
            <person name="Savage R."/>
            <person name="Osoegawa K."/>
            <person name="de Jong P."/>
            <person name="Lindberg D.R."/>
            <person name="Seaver E.C."/>
            <person name="Weisblat D.A."/>
            <person name="Putnam N.H."/>
            <person name="Grigoriev I.V."/>
            <person name="Rokhsar D.S."/>
        </authorList>
    </citation>
    <scope>NUCLEOTIDE SEQUENCE</scope>
    <source>
        <strain evidence="3">I ESC-2004</strain>
    </source>
</reference>
<dbReference type="HOGENOM" id="CLU_957257_0_0_1"/>
<keyword evidence="3" id="KW-1185">Reference proteome</keyword>
<gene>
    <name evidence="1" type="ORF">CAPTEDRAFT_105504</name>
</gene>
<reference evidence="2" key="3">
    <citation type="submission" date="2015-06" db="UniProtKB">
        <authorList>
            <consortium name="EnsemblMetazoa"/>
        </authorList>
    </citation>
    <scope>IDENTIFICATION</scope>
</reference>
<dbReference type="EMBL" id="AMQN01007313">
    <property type="status" value="NOT_ANNOTATED_CDS"/>
    <property type="molecule type" value="Genomic_DNA"/>
</dbReference>
<reference evidence="1 3" key="2">
    <citation type="journal article" date="2013" name="Nature">
        <title>Insights into bilaterian evolution from three spiralian genomes.</title>
        <authorList>
            <person name="Simakov O."/>
            <person name="Marletaz F."/>
            <person name="Cho S.J."/>
            <person name="Edsinger-Gonzales E."/>
            <person name="Havlak P."/>
            <person name="Hellsten U."/>
            <person name="Kuo D.H."/>
            <person name="Larsson T."/>
            <person name="Lv J."/>
            <person name="Arendt D."/>
            <person name="Savage R."/>
            <person name="Osoegawa K."/>
            <person name="de Jong P."/>
            <person name="Grimwood J."/>
            <person name="Chapman J.A."/>
            <person name="Shapiro H."/>
            <person name="Aerts A."/>
            <person name="Otillar R.P."/>
            <person name="Terry A.Y."/>
            <person name="Boore J.L."/>
            <person name="Grigoriev I.V."/>
            <person name="Lindberg D.R."/>
            <person name="Seaver E.C."/>
            <person name="Weisblat D.A."/>
            <person name="Putnam N.H."/>
            <person name="Rokhsar D.S."/>
        </authorList>
    </citation>
    <scope>NUCLEOTIDE SEQUENCE</scope>
    <source>
        <strain evidence="1 3">I ESC-2004</strain>
    </source>
</reference>
<organism evidence="1">
    <name type="scientific">Capitella teleta</name>
    <name type="common">Polychaete worm</name>
    <dbReference type="NCBI Taxonomy" id="283909"/>
    <lineage>
        <taxon>Eukaryota</taxon>
        <taxon>Metazoa</taxon>
        <taxon>Spiralia</taxon>
        <taxon>Lophotrochozoa</taxon>
        <taxon>Annelida</taxon>
        <taxon>Polychaeta</taxon>
        <taxon>Sedentaria</taxon>
        <taxon>Scolecida</taxon>
        <taxon>Capitellidae</taxon>
        <taxon>Capitella</taxon>
    </lineage>
</organism>
<dbReference type="STRING" id="283909.R7UJT1"/>
<dbReference type="EMBL" id="KB300390">
    <property type="protein sequence ID" value="ELU06814.1"/>
    <property type="molecule type" value="Genomic_DNA"/>
</dbReference>
<dbReference type="Proteomes" id="UP000014760">
    <property type="component" value="Unassembled WGS sequence"/>
</dbReference>
<evidence type="ECO:0000313" key="1">
    <source>
        <dbReference type="EMBL" id="ELU06814.1"/>
    </source>
</evidence>
<evidence type="ECO:0000313" key="2">
    <source>
        <dbReference type="EnsemblMetazoa" id="CapteP105504"/>
    </source>
</evidence>
<dbReference type="Gene3D" id="1.20.1270.60">
    <property type="entry name" value="Arfaptin homology (AH) domain/BAR domain"/>
    <property type="match status" value="1"/>
</dbReference>
<protein>
    <recommendedName>
        <fullName evidence="4">BAR domain-containing protein</fullName>
    </recommendedName>
</protein>
<evidence type="ECO:0008006" key="4">
    <source>
        <dbReference type="Google" id="ProtNLM"/>
    </source>
</evidence>
<dbReference type="SUPFAM" id="SSF103657">
    <property type="entry name" value="BAR/IMD domain-like"/>
    <property type="match status" value="1"/>
</dbReference>
<dbReference type="OMA" id="CHEDYSK"/>
<accession>R7UJT1</accession>
<sequence length="291" mass="33076">MATTRLSYRDASHPSFNETIKAHNARTLKLVRMVAEFAQTVSSAQEQFALQICTMLKMSTIVFVVDFRPISCQDSLLAAWECIVQETLVDGQSQAESASLLVKNIASPLLEIASYKKSQTKKLLSFREAFEYHLDEAKDRIQKVYMDTFQTYNNKQSSKPSHAAYLNAHNDYVLQIRSSNSLLREYTTTALPLLLEELEEIHIDLSNTLSAALESYAISRHSQAGEQSHRYSGAAKVCKRVDPTLDVHDFLDAMQQQEPFSKPFAYNQQSFSIVSPHPVYRVQRKIVMDPR</sequence>
<dbReference type="EMBL" id="AMQN01007314">
    <property type="status" value="NOT_ANNOTATED_CDS"/>
    <property type="molecule type" value="Genomic_DNA"/>
</dbReference>
<dbReference type="OrthoDB" id="6283704at2759"/>
<evidence type="ECO:0000313" key="3">
    <source>
        <dbReference type="Proteomes" id="UP000014760"/>
    </source>
</evidence>
<dbReference type="EnsemblMetazoa" id="CapteT105504">
    <property type="protein sequence ID" value="CapteP105504"/>
    <property type="gene ID" value="CapteG105504"/>
</dbReference>